<reference evidence="1 2" key="1">
    <citation type="journal article" date="2019" name="Sci. Rep.">
        <title>Orb-weaving spider Araneus ventricosus genome elucidates the spidroin gene catalogue.</title>
        <authorList>
            <person name="Kono N."/>
            <person name="Nakamura H."/>
            <person name="Ohtoshi R."/>
            <person name="Moran D.A.P."/>
            <person name="Shinohara A."/>
            <person name="Yoshida Y."/>
            <person name="Fujiwara M."/>
            <person name="Mori M."/>
            <person name="Tomita M."/>
            <person name="Arakawa K."/>
        </authorList>
    </citation>
    <scope>NUCLEOTIDE SEQUENCE [LARGE SCALE GENOMIC DNA]</scope>
</reference>
<evidence type="ECO:0000313" key="2">
    <source>
        <dbReference type="Proteomes" id="UP000499080"/>
    </source>
</evidence>
<protein>
    <submittedName>
        <fullName evidence="1">Uncharacterized protein</fullName>
    </submittedName>
</protein>
<proteinExistence type="predicted"/>
<accession>A0A4Y2MI19</accession>
<name>A0A4Y2MI19_ARAVE</name>
<comment type="caution">
    <text evidence="1">The sequence shown here is derived from an EMBL/GenBank/DDBJ whole genome shotgun (WGS) entry which is preliminary data.</text>
</comment>
<dbReference type="Proteomes" id="UP000499080">
    <property type="component" value="Unassembled WGS sequence"/>
</dbReference>
<sequence length="100" mass="11557">MEFFIVPNMPITRLHYINEEFETGMEINALFDLLACMRDQRPSGFFRLRMVVAYPKLCHHFYPISTSLHETEMIGVINSLSLQRYRTLIGVSAGKSSQIS</sequence>
<gene>
    <name evidence="1" type="ORF">AVEN_220924_1</name>
</gene>
<dbReference type="AlphaFoldDB" id="A0A4Y2MI19"/>
<evidence type="ECO:0000313" key="1">
    <source>
        <dbReference type="EMBL" id="GBN26020.1"/>
    </source>
</evidence>
<organism evidence="1 2">
    <name type="scientific">Araneus ventricosus</name>
    <name type="common">Orbweaver spider</name>
    <name type="synonym">Epeira ventricosa</name>
    <dbReference type="NCBI Taxonomy" id="182803"/>
    <lineage>
        <taxon>Eukaryota</taxon>
        <taxon>Metazoa</taxon>
        <taxon>Ecdysozoa</taxon>
        <taxon>Arthropoda</taxon>
        <taxon>Chelicerata</taxon>
        <taxon>Arachnida</taxon>
        <taxon>Araneae</taxon>
        <taxon>Araneomorphae</taxon>
        <taxon>Entelegynae</taxon>
        <taxon>Araneoidea</taxon>
        <taxon>Araneidae</taxon>
        <taxon>Araneus</taxon>
    </lineage>
</organism>
<dbReference type="EMBL" id="BGPR01007327">
    <property type="protein sequence ID" value="GBN26020.1"/>
    <property type="molecule type" value="Genomic_DNA"/>
</dbReference>
<keyword evidence="2" id="KW-1185">Reference proteome</keyword>